<dbReference type="FunCoup" id="A0A1Z5JMX6">
    <property type="interactions" value="177"/>
</dbReference>
<protein>
    <recommendedName>
        <fullName evidence="3">protein-L-isoaspartate(D-aspartate) O-methyltransferase</fullName>
        <ecNumber evidence="3">2.1.1.77</ecNumber>
    </recommendedName>
</protein>
<evidence type="ECO:0000256" key="5">
    <source>
        <dbReference type="ARBA" id="ARBA00022603"/>
    </source>
</evidence>
<dbReference type="GO" id="GO:0005737">
    <property type="term" value="C:cytoplasm"/>
    <property type="evidence" value="ECO:0007669"/>
    <property type="project" value="UniProtKB-SubCell"/>
</dbReference>
<dbReference type="EMBL" id="BDSP01000087">
    <property type="protein sequence ID" value="GAX15212.1"/>
    <property type="molecule type" value="Genomic_DNA"/>
</dbReference>
<evidence type="ECO:0000256" key="6">
    <source>
        <dbReference type="ARBA" id="ARBA00022679"/>
    </source>
</evidence>
<evidence type="ECO:0000256" key="7">
    <source>
        <dbReference type="ARBA" id="ARBA00022691"/>
    </source>
</evidence>
<dbReference type="AlphaFoldDB" id="A0A1Z5JMX6"/>
<dbReference type="InterPro" id="IPR000682">
    <property type="entry name" value="PCMT"/>
</dbReference>
<dbReference type="Pfam" id="PF01135">
    <property type="entry name" value="PCMT"/>
    <property type="match status" value="1"/>
</dbReference>
<dbReference type="OrthoDB" id="73890at2759"/>
<keyword evidence="7" id="KW-0949">S-adenosyl-L-methionine</keyword>
<evidence type="ECO:0000256" key="4">
    <source>
        <dbReference type="ARBA" id="ARBA00022490"/>
    </source>
</evidence>
<proteinExistence type="inferred from homology"/>
<keyword evidence="6 8" id="KW-0808">Transferase</keyword>
<dbReference type="GO" id="GO:0032259">
    <property type="term" value="P:methylation"/>
    <property type="evidence" value="ECO:0007669"/>
    <property type="project" value="UniProtKB-KW"/>
</dbReference>
<comment type="similarity">
    <text evidence="2">Belongs to the methyltransferase superfamily. L-isoaspartyl/D-aspartyl protein methyltransferase family.</text>
</comment>
<sequence length="248" mass="27573">MKAWTCHGRNQRELVDHLRQAQIIQSPAVQHVMEQIDRAHYCPTPAAYQDAPQPIGHGQTISAPHMHAHALEELYQALSKRRQQTTAPLNVLDVGCGSGYLTACLGQWMQSSSSLGPGRVFGMDIHSFLVEQTRHNLQKHNGDLLNNDIIQLQVANGWEGWPSEAPFDAIHVGAAAETFPWTLARQLQSDGGVMIVPIASSEDNSVQHLYRVVRCSETDESGEEFRVTQLLGVRYVPLVQPPSREEKS</sequence>
<dbReference type="Gene3D" id="3.40.50.150">
    <property type="entry name" value="Vaccinia Virus protein VP39"/>
    <property type="match status" value="1"/>
</dbReference>
<comment type="caution">
    <text evidence="8">The sequence shown here is derived from an EMBL/GenBank/DDBJ whole genome shotgun (WGS) entry which is preliminary data.</text>
</comment>
<evidence type="ECO:0000256" key="1">
    <source>
        <dbReference type="ARBA" id="ARBA00004496"/>
    </source>
</evidence>
<dbReference type="PANTHER" id="PTHR11579">
    <property type="entry name" value="PROTEIN-L-ISOASPARTATE O-METHYLTRANSFERASE"/>
    <property type="match status" value="1"/>
</dbReference>
<evidence type="ECO:0000313" key="8">
    <source>
        <dbReference type="EMBL" id="GAX15212.1"/>
    </source>
</evidence>
<accession>A0A1Z5JMX6</accession>
<dbReference type="Proteomes" id="UP000198406">
    <property type="component" value="Unassembled WGS sequence"/>
</dbReference>
<dbReference type="GO" id="GO:0004719">
    <property type="term" value="F:protein-L-isoaspartate (D-aspartate) O-methyltransferase activity"/>
    <property type="evidence" value="ECO:0007669"/>
    <property type="project" value="UniProtKB-EC"/>
</dbReference>
<evidence type="ECO:0000256" key="3">
    <source>
        <dbReference type="ARBA" id="ARBA00011890"/>
    </source>
</evidence>
<dbReference type="InParanoid" id="A0A1Z5JMX6"/>
<comment type="subcellular location">
    <subcellularLocation>
        <location evidence="1">Cytoplasm</location>
    </subcellularLocation>
</comment>
<dbReference type="SUPFAM" id="SSF53335">
    <property type="entry name" value="S-adenosyl-L-methionine-dependent methyltransferases"/>
    <property type="match status" value="1"/>
</dbReference>
<evidence type="ECO:0000313" key="9">
    <source>
        <dbReference type="Proteomes" id="UP000198406"/>
    </source>
</evidence>
<gene>
    <name evidence="8" type="ORF">FisN_12Lh082</name>
</gene>
<reference evidence="8 9" key="1">
    <citation type="journal article" date="2015" name="Plant Cell">
        <title>Oil accumulation by the oleaginous diatom Fistulifera solaris as revealed by the genome and transcriptome.</title>
        <authorList>
            <person name="Tanaka T."/>
            <person name="Maeda Y."/>
            <person name="Veluchamy A."/>
            <person name="Tanaka M."/>
            <person name="Abida H."/>
            <person name="Marechal E."/>
            <person name="Bowler C."/>
            <person name="Muto M."/>
            <person name="Sunaga Y."/>
            <person name="Tanaka M."/>
            <person name="Yoshino T."/>
            <person name="Taniguchi T."/>
            <person name="Fukuda Y."/>
            <person name="Nemoto M."/>
            <person name="Matsumoto M."/>
            <person name="Wong P.S."/>
            <person name="Aburatani S."/>
            <person name="Fujibuchi W."/>
        </authorList>
    </citation>
    <scope>NUCLEOTIDE SEQUENCE [LARGE SCALE GENOMIC DNA]</scope>
    <source>
        <strain evidence="8 9">JPCC DA0580</strain>
    </source>
</reference>
<dbReference type="InterPro" id="IPR029063">
    <property type="entry name" value="SAM-dependent_MTases_sf"/>
</dbReference>
<keyword evidence="9" id="KW-1185">Reference proteome</keyword>
<evidence type="ECO:0000256" key="2">
    <source>
        <dbReference type="ARBA" id="ARBA00005369"/>
    </source>
</evidence>
<keyword evidence="4" id="KW-0963">Cytoplasm</keyword>
<organism evidence="8 9">
    <name type="scientific">Fistulifera solaris</name>
    <name type="common">Oleaginous diatom</name>
    <dbReference type="NCBI Taxonomy" id="1519565"/>
    <lineage>
        <taxon>Eukaryota</taxon>
        <taxon>Sar</taxon>
        <taxon>Stramenopiles</taxon>
        <taxon>Ochrophyta</taxon>
        <taxon>Bacillariophyta</taxon>
        <taxon>Bacillariophyceae</taxon>
        <taxon>Bacillariophycidae</taxon>
        <taxon>Naviculales</taxon>
        <taxon>Naviculaceae</taxon>
        <taxon>Fistulifera</taxon>
    </lineage>
</organism>
<dbReference type="EC" id="2.1.1.77" evidence="3"/>
<dbReference type="PROSITE" id="PS01279">
    <property type="entry name" value="PCMT"/>
    <property type="match status" value="1"/>
</dbReference>
<name>A0A1Z5JMX6_FISSO</name>
<keyword evidence="5 8" id="KW-0489">Methyltransferase</keyword>
<dbReference type="CDD" id="cd02440">
    <property type="entry name" value="AdoMet_MTases"/>
    <property type="match status" value="1"/>
</dbReference>
<dbReference type="PANTHER" id="PTHR11579:SF0">
    <property type="entry name" value="PROTEIN-L-ISOASPARTATE(D-ASPARTATE) O-METHYLTRANSFERASE"/>
    <property type="match status" value="1"/>
</dbReference>